<keyword evidence="7 14" id="KW-0812">Transmembrane</keyword>
<evidence type="ECO:0000256" key="8">
    <source>
        <dbReference type="ARBA" id="ARBA00022723"/>
    </source>
</evidence>
<accession>A0A328JWU0</accession>
<feature type="binding site" description="axial binding residue" evidence="14">
    <location>
        <position position="86"/>
    </location>
    <ligand>
        <name>heme</name>
        <dbReference type="ChEBI" id="CHEBI:30413"/>
    </ligand>
    <ligandPart>
        <name>Fe</name>
        <dbReference type="ChEBI" id="CHEBI:18248"/>
    </ligandPart>
</feature>
<dbReference type="RefSeq" id="WP_034826197.1">
    <property type="nucleotide sequence ID" value="NZ_AWFA01000018.1"/>
</dbReference>
<evidence type="ECO:0000256" key="2">
    <source>
        <dbReference type="ARBA" id="ARBA00005073"/>
    </source>
</evidence>
<evidence type="ECO:0000256" key="14">
    <source>
        <dbReference type="HAMAP-Rule" id="MF_02239"/>
    </source>
</evidence>
<dbReference type="AlphaFoldDB" id="A0A062TT43"/>
<evidence type="ECO:0000256" key="13">
    <source>
        <dbReference type="ARBA" id="ARBA00048390"/>
    </source>
</evidence>
<dbReference type="GO" id="GO:0006782">
    <property type="term" value="P:protoporphyrinogen IX biosynthetic process"/>
    <property type="evidence" value="ECO:0007669"/>
    <property type="project" value="UniProtKB-UniRule"/>
</dbReference>
<dbReference type="InterPro" id="IPR005265">
    <property type="entry name" value="HemJ-like"/>
</dbReference>
<feature type="binding site" description="axial binding residue" evidence="14">
    <location>
        <position position="10"/>
    </location>
    <ligand>
        <name>heme</name>
        <dbReference type="ChEBI" id="CHEBI:30413"/>
    </ligand>
    <ligandPart>
        <name>Fe</name>
        <dbReference type="ChEBI" id="CHEBI:18248"/>
    </ligandPart>
</feature>
<evidence type="ECO:0000256" key="1">
    <source>
        <dbReference type="ARBA" id="ARBA00004651"/>
    </source>
</evidence>
<dbReference type="UniPathway" id="UPA00251">
    <property type="reaction ID" value="UER00324"/>
</dbReference>
<dbReference type="PIRSF" id="PIRSF004638">
    <property type="entry name" value="UCP004638"/>
    <property type="match status" value="1"/>
</dbReference>
<dbReference type="GO" id="GO:0005886">
    <property type="term" value="C:plasma membrane"/>
    <property type="evidence" value="ECO:0007669"/>
    <property type="project" value="UniProtKB-SubCell"/>
</dbReference>
<evidence type="ECO:0000256" key="7">
    <source>
        <dbReference type="ARBA" id="ARBA00022692"/>
    </source>
</evidence>
<evidence type="ECO:0000256" key="15">
    <source>
        <dbReference type="PIRNR" id="PIRNR004638"/>
    </source>
</evidence>
<keyword evidence="12 14" id="KW-0472">Membrane</keyword>
<organism evidence="16 17">
    <name type="scientific">Hyphomonas pacifica</name>
    <dbReference type="NCBI Taxonomy" id="1280941"/>
    <lineage>
        <taxon>Bacteria</taxon>
        <taxon>Pseudomonadati</taxon>
        <taxon>Pseudomonadota</taxon>
        <taxon>Alphaproteobacteria</taxon>
        <taxon>Hyphomonadales</taxon>
        <taxon>Hyphomonadaceae</taxon>
        <taxon>Hyphomonas</taxon>
    </lineage>
</organism>
<comment type="catalytic activity">
    <reaction evidence="13 14 15">
        <text>protoporphyrinogen IX + 3 A = protoporphyrin IX + 3 AH2</text>
        <dbReference type="Rhea" id="RHEA:62000"/>
        <dbReference type="ChEBI" id="CHEBI:13193"/>
        <dbReference type="ChEBI" id="CHEBI:17499"/>
        <dbReference type="ChEBI" id="CHEBI:57306"/>
        <dbReference type="ChEBI" id="CHEBI:57307"/>
    </reaction>
</comment>
<evidence type="ECO:0000313" key="17">
    <source>
        <dbReference type="Proteomes" id="UP000249123"/>
    </source>
</evidence>
<evidence type="ECO:0000256" key="5">
    <source>
        <dbReference type="ARBA" id="ARBA00022475"/>
    </source>
</evidence>
<gene>
    <name evidence="16" type="ORF">HY3_12480</name>
</gene>
<comment type="caution">
    <text evidence="16">The sequence shown here is derived from an EMBL/GenBank/DDBJ whole genome shotgun (WGS) entry which is preliminary data.</text>
</comment>
<evidence type="ECO:0000256" key="4">
    <source>
        <dbReference type="ARBA" id="ARBA00017504"/>
    </source>
</evidence>
<proteinExistence type="inferred from homology"/>
<keyword evidence="9 14" id="KW-1133">Transmembrane helix</keyword>
<keyword evidence="5 14" id="KW-1003">Cell membrane</keyword>
<dbReference type="EC" id="1.3.99.-" evidence="14 15"/>
<dbReference type="GO" id="GO:0070818">
    <property type="term" value="F:protoporphyrinogen oxidase activity"/>
    <property type="evidence" value="ECO:0007669"/>
    <property type="project" value="UniProtKB-UniRule"/>
</dbReference>
<dbReference type="EMBL" id="AWFB01000018">
    <property type="protein sequence ID" value="RAN33585.1"/>
    <property type="molecule type" value="Genomic_DNA"/>
</dbReference>
<keyword evidence="10 14" id="KW-0560">Oxidoreductase</keyword>
<dbReference type="HAMAP" id="MF_02239">
    <property type="entry name" value="HemJ"/>
    <property type="match status" value="1"/>
</dbReference>
<dbReference type="Proteomes" id="UP000249123">
    <property type="component" value="Unassembled WGS sequence"/>
</dbReference>
<keyword evidence="8 14" id="KW-0479">Metal-binding</keyword>
<name>A0A062TT43_9PROT</name>
<dbReference type="PANTHER" id="PTHR40255">
    <property type="entry name" value="UPF0093 MEMBRANE PROTEIN SLR1790"/>
    <property type="match status" value="1"/>
</dbReference>
<comment type="function">
    <text evidence="14 15">Catalyzes the oxidation of protoporphyrinogen IX to protoporphyrin IX.</text>
</comment>
<dbReference type="STRING" id="1280941.HY2_12380"/>
<comment type="subunit">
    <text evidence="14">Homodimer.</text>
</comment>
<comment type="similarity">
    <text evidence="3 14 15">Belongs to the HemJ family.</text>
</comment>
<evidence type="ECO:0000256" key="10">
    <source>
        <dbReference type="ARBA" id="ARBA00023002"/>
    </source>
</evidence>
<feature type="transmembrane region" description="Helical" evidence="14">
    <location>
        <begin position="54"/>
        <end position="73"/>
    </location>
</feature>
<evidence type="ECO:0000256" key="9">
    <source>
        <dbReference type="ARBA" id="ARBA00022989"/>
    </source>
</evidence>
<dbReference type="eggNOG" id="COG1981">
    <property type="taxonomic scope" value="Bacteria"/>
</dbReference>
<reference evidence="16 17" key="1">
    <citation type="submission" date="2013-04" db="EMBL/GenBank/DDBJ databases">
        <title>Hyphomonas sp. T24B3 Genome Sequencing.</title>
        <authorList>
            <person name="Lai Q."/>
            <person name="Shao Z."/>
        </authorList>
    </citation>
    <scope>NUCLEOTIDE SEQUENCE [LARGE SCALE GENOMIC DNA]</scope>
    <source>
        <strain evidence="16 17">T24B3</strain>
    </source>
</reference>
<evidence type="ECO:0000256" key="3">
    <source>
        <dbReference type="ARBA" id="ARBA00006501"/>
    </source>
</evidence>
<keyword evidence="17" id="KW-1185">Reference proteome</keyword>
<keyword evidence="11 14" id="KW-0408">Iron</keyword>
<feature type="transmembrane region" description="Helical" evidence="14">
    <location>
        <begin position="125"/>
        <end position="141"/>
    </location>
</feature>
<feature type="transmembrane region" description="Helical" evidence="14">
    <location>
        <begin position="85"/>
        <end position="104"/>
    </location>
</feature>
<accession>A0A062TT43</accession>
<feature type="transmembrane region" description="Helical" evidence="14">
    <location>
        <begin position="6"/>
        <end position="24"/>
    </location>
</feature>
<dbReference type="PANTHER" id="PTHR40255:SF1">
    <property type="entry name" value="PROTOPORPHYRINOGEN IX OXIDASE"/>
    <property type="match status" value="1"/>
</dbReference>
<comment type="pathway">
    <text evidence="2 14 15">Porphyrin-containing compound metabolism; protoporphyrin-IX biosynthesis; protoporphyrin-IX from protoporphyrinogen-IX: step 1/1.</text>
</comment>
<protein>
    <recommendedName>
        <fullName evidence="4 14">Protoporphyrinogen IX oxidase</fullName>
        <shortName evidence="14">PPO</shortName>
        <ecNumber evidence="14 15">1.3.99.-</ecNumber>
    </recommendedName>
</protein>
<dbReference type="Pfam" id="PF03653">
    <property type="entry name" value="UPF0093"/>
    <property type="match status" value="1"/>
</dbReference>
<dbReference type="OrthoDB" id="9800824at2"/>
<keyword evidence="6 14" id="KW-0349">Heme</keyword>
<comment type="subcellular location">
    <subcellularLocation>
        <location evidence="1 14">Cell membrane</location>
        <topology evidence="1 14">Multi-pass membrane protein</topology>
    </subcellularLocation>
</comment>
<dbReference type="GO" id="GO:0046872">
    <property type="term" value="F:metal ion binding"/>
    <property type="evidence" value="ECO:0007669"/>
    <property type="project" value="UniProtKB-UniRule"/>
</dbReference>
<evidence type="ECO:0000256" key="12">
    <source>
        <dbReference type="ARBA" id="ARBA00023136"/>
    </source>
</evidence>
<evidence type="ECO:0000256" key="6">
    <source>
        <dbReference type="ARBA" id="ARBA00022617"/>
    </source>
</evidence>
<sequence length="142" mass="16223">MLYLWVKALHVIFVIALMGGLLVYPRYKIHQLSSKPGDELFETMKDASNRLRKIILNPSIILVWILGITMLVMNQSLLSQPWMHVKLLLVLILSGLHGYFIGVGKKIDRGTPNVTAKRLRMMNEVPFLLMIGIVIMVIVRPF</sequence>
<evidence type="ECO:0000313" key="16">
    <source>
        <dbReference type="EMBL" id="RAN33585.1"/>
    </source>
</evidence>
<evidence type="ECO:0000256" key="11">
    <source>
        <dbReference type="ARBA" id="ARBA00023004"/>
    </source>
</evidence>
<comment type="cofactor">
    <cofactor evidence="14 15">
        <name>heme b</name>
        <dbReference type="ChEBI" id="CHEBI:60344"/>
    </cofactor>
    <text evidence="14 15">Binds 1 heme b (iron(II)-protoporphyrin IX) group per subunit.</text>
</comment>